<dbReference type="Proteomes" id="UP001630127">
    <property type="component" value="Unassembled WGS sequence"/>
</dbReference>
<evidence type="ECO:0000313" key="1">
    <source>
        <dbReference type="EMBL" id="KAL3534105.1"/>
    </source>
</evidence>
<reference evidence="1 2" key="1">
    <citation type="submission" date="2024-11" db="EMBL/GenBank/DDBJ databases">
        <title>A near-complete genome assembly of Cinchona calisaya.</title>
        <authorList>
            <person name="Lian D.C."/>
            <person name="Zhao X.W."/>
            <person name="Wei L."/>
        </authorList>
    </citation>
    <scope>NUCLEOTIDE SEQUENCE [LARGE SCALE GENOMIC DNA]</scope>
    <source>
        <tissue evidence="1">Nenye</tissue>
    </source>
</reference>
<comment type="caution">
    <text evidence="1">The sequence shown here is derived from an EMBL/GenBank/DDBJ whole genome shotgun (WGS) entry which is preliminary data.</text>
</comment>
<keyword evidence="2" id="KW-1185">Reference proteome</keyword>
<dbReference type="AlphaFoldDB" id="A0ABD3ASD0"/>
<dbReference type="EMBL" id="JBJUIK010000002">
    <property type="protein sequence ID" value="KAL3534105.1"/>
    <property type="molecule type" value="Genomic_DNA"/>
</dbReference>
<evidence type="ECO:0000313" key="2">
    <source>
        <dbReference type="Proteomes" id="UP001630127"/>
    </source>
</evidence>
<gene>
    <name evidence="1" type="ORF">ACH5RR_002566</name>
</gene>
<name>A0ABD3ASD0_9GENT</name>
<sequence length="117" mass="13469">MGDMQWKVLDMSKKLEECNPDALAFFDEKLKKENESTLSALKEELKKQHYFTAGIKQEQSSEVVYLFDLLLFVDSFDMDFLMNYNLDLFDQTLAGTPTTLAFLLLTFGQPPINQNQG</sequence>
<accession>A0ABD3ASD0</accession>
<protein>
    <submittedName>
        <fullName evidence="1">Uncharacterized protein</fullName>
    </submittedName>
</protein>
<organism evidence="1 2">
    <name type="scientific">Cinchona calisaya</name>
    <dbReference type="NCBI Taxonomy" id="153742"/>
    <lineage>
        <taxon>Eukaryota</taxon>
        <taxon>Viridiplantae</taxon>
        <taxon>Streptophyta</taxon>
        <taxon>Embryophyta</taxon>
        <taxon>Tracheophyta</taxon>
        <taxon>Spermatophyta</taxon>
        <taxon>Magnoliopsida</taxon>
        <taxon>eudicotyledons</taxon>
        <taxon>Gunneridae</taxon>
        <taxon>Pentapetalae</taxon>
        <taxon>asterids</taxon>
        <taxon>lamiids</taxon>
        <taxon>Gentianales</taxon>
        <taxon>Rubiaceae</taxon>
        <taxon>Cinchonoideae</taxon>
        <taxon>Cinchoneae</taxon>
        <taxon>Cinchona</taxon>
    </lineage>
</organism>
<proteinExistence type="predicted"/>